<evidence type="ECO:0000313" key="3">
    <source>
        <dbReference type="Proteomes" id="UP001630127"/>
    </source>
</evidence>
<dbReference type="EMBL" id="JBJUIK010000007">
    <property type="protein sequence ID" value="KAL3524060.1"/>
    <property type="molecule type" value="Genomic_DNA"/>
</dbReference>
<evidence type="ECO:0000259" key="1">
    <source>
        <dbReference type="Pfam" id="PF25089"/>
    </source>
</evidence>
<reference evidence="2 3" key="1">
    <citation type="submission" date="2024-11" db="EMBL/GenBank/DDBJ databases">
        <title>A near-complete genome assembly of Cinchona calisaya.</title>
        <authorList>
            <person name="Lian D.C."/>
            <person name="Zhao X.W."/>
            <person name="Wei L."/>
        </authorList>
    </citation>
    <scope>NUCLEOTIDE SEQUENCE [LARGE SCALE GENOMIC DNA]</scope>
    <source>
        <tissue evidence="2">Nenye</tissue>
    </source>
</reference>
<dbReference type="Pfam" id="PF25089">
    <property type="entry name" value="DUF7804"/>
    <property type="match status" value="1"/>
</dbReference>
<dbReference type="PANTHER" id="PTHR35127">
    <property type="entry name" value="OS03G0736900 PROTEIN"/>
    <property type="match status" value="1"/>
</dbReference>
<feature type="domain" description="DUF7804" evidence="1">
    <location>
        <begin position="77"/>
        <end position="162"/>
    </location>
</feature>
<dbReference type="AlphaFoldDB" id="A0ABD2ZX73"/>
<dbReference type="Proteomes" id="UP001630127">
    <property type="component" value="Unassembled WGS sequence"/>
</dbReference>
<accession>A0ABD2ZX73</accession>
<proteinExistence type="predicted"/>
<dbReference type="PANTHER" id="PTHR35127:SF1">
    <property type="entry name" value="GENOME ASSEMBLY, CHROMOSOME: A10"/>
    <property type="match status" value="1"/>
</dbReference>
<sequence>MASTVQGISPGGKLSFIQLNKSHQRIQLTSPSSYTPIITNHSKKKPAPRRICASSSATLSNPPAPFDCRVDQNQETVFSGNLDEWMRDSVVDIVKNLKKAPLLVSIYSETDGQGNSKSKFKTEKAMEENWPVLTDEWKNGPVMKSPDGIIFVEELLGDEKRKKYLSGNFSDFVQEKGGGGGGDTSTTTTRAWGILVQERGVEVAPACYLLKTCRVGAGLGMGLFCTHFCLVKVKSFRETALKQLQDCWLLQ</sequence>
<gene>
    <name evidence="2" type="ORF">ACH5RR_016894</name>
</gene>
<evidence type="ECO:0000313" key="2">
    <source>
        <dbReference type="EMBL" id="KAL3524060.1"/>
    </source>
</evidence>
<comment type="caution">
    <text evidence="2">The sequence shown here is derived from an EMBL/GenBank/DDBJ whole genome shotgun (WGS) entry which is preliminary data.</text>
</comment>
<dbReference type="InterPro" id="IPR056706">
    <property type="entry name" value="DUF7804"/>
</dbReference>
<name>A0ABD2ZX73_9GENT</name>
<keyword evidence="3" id="KW-1185">Reference proteome</keyword>
<organism evidence="2 3">
    <name type="scientific">Cinchona calisaya</name>
    <dbReference type="NCBI Taxonomy" id="153742"/>
    <lineage>
        <taxon>Eukaryota</taxon>
        <taxon>Viridiplantae</taxon>
        <taxon>Streptophyta</taxon>
        <taxon>Embryophyta</taxon>
        <taxon>Tracheophyta</taxon>
        <taxon>Spermatophyta</taxon>
        <taxon>Magnoliopsida</taxon>
        <taxon>eudicotyledons</taxon>
        <taxon>Gunneridae</taxon>
        <taxon>Pentapetalae</taxon>
        <taxon>asterids</taxon>
        <taxon>lamiids</taxon>
        <taxon>Gentianales</taxon>
        <taxon>Rubiaceae</taxon>
        <taxon>Cinchonoideae</taxon>
        <taxon>Cinchoneae</taxon>
        <taxon>Cinchona</taxon>
    </lineage>
</organism>
<protein>
    <recommendedName>
        <fullName evidence="1">DUF7804 domain-containing protein</fullName>
    </recommendedName>
</protein>